<organism evidence="2 3">
    <name type="scientific">Pleurodeles waltl</name>
    <name type="common">Iberian ribbed newt</name>
    <dbReference type="NCBI Taxonomy" id="8319"/>
    <lineage>
        <taxon>Eukaryota</taxon>
        <taxon>Metazoa</taxon>
        <taxon>Chordata</taxon>
        <taxon>Craniata</taxon>
        <taxon>Vertebrata</taxon>
        <taxon>Euteleostomi</taxon>
        <taxon>Amphibia</taxon>
        <taxon>Batrachia</taxon>
        <taxon>Caudata</taxon>
        <taxon>Salamandroidea</taxon>
        <taxon>Salamandridae</taxon>
        <taxon>Pleurodelinae</taxon>
        <taxon>Pleurodeles</taxon>
    </lineage>
</organism>
<evidence type="ECO:0000313" key="2">
    <source>
        <dbReference type="EMBL" id="KAJ1188783.1"/>
    </source>
</evidence>
<sequence length="118" mass="12441">MAPTAAASSSTIRGREWSANRALARRTGAPVFPPADLISTAQGHGADAVTQLHARIPDRNHGTGYALMAQAGFLCTAQELLGPAPIPCMLQHLLRGRTAPQADRSSHRSQRLPAGRLA</sequence>
<gene>
    <name evidence="2" type="ORF">NDU88_005540</name>
</gene>
<proteinExistence type="predicted"/>
<evidence type="ECO:0000256" key="1">
    <source>
        <dbReference type="SAM" id="MobiDB-lite"/>
    </source>
</evidence>
<evidence type="ECO:0000313" key="3">
    <source>
        <dbReference type="Proteomes" id="UP001066276"/>
    </source>
</evidence>
<dbReference type="EMBL" id="JANPWB010000005">
    <property type="protein sequence ID" value="KAJ1188783.1"/>
    <property type="molecule type" value="Genomic_DNA"/>
</dbReference>
<dbReference type="Proteomes" id="UP001066276">
    <property type="component" value="Chromosome 3_1"/>
</dbReference>
<feature type="region of interest" description="Disordered" evidence="1">
    <location>
        <begin position="97"/>
        <end position="118"/>
    </location>
</feature>
<dbReference type="AlphaFoldDB" id="A0AAV7UM53"/>
<protein>
    <submittedName>
        <fullName evidence="2">Uncharacterized protein</fullName>
    </submittedName>
</protein>
<accession>A0AAV7UM53</accession>
<keyword evidence="3" id="KW-1185">Reference proteome</keyword>
<name>A0AAV7UM53_PLEWA</name>
<reference evidence="2" key="1">
    <citation type="journal article" date="2022" name="bioRxiv">
        <title>Sequencing and chromosome-scale assembly of the giantPleurodeles waltlgenome.</title>
        <authorList>
            <person name="Brown T."/>
            <person name="Elewa A."/>
            <person name="Iarovenko S."/>
            <person name="Subramanian E."/>
            <person name="Araus A.J."/>
            <person name="Petzold A."/>
            <person name="Susuki M."/>
            <person name="Suzuki K.-i.T."/>
            <person name="Hayashi T."/>
            <person name="Toyoda A."/>
            <person name="Oliveira C."/>
            <person name="Osipova E."/>
            <person name="Leigh N.D."/>
            <person name="Simon A."/>
            <person name="Yun M.H."/>
        </authorList>
    </citation>
    <scope>NUCLEOTIDE SEQUENCE</scope>
    <source>
        <strain evidence="2">20211129_DDA</strain>
        <tissue evidence="2">Liver</tissue>
    </source>
</reference>
<comment type="caution">
    <text evidence="2">The sequence shown here is derived from an EMBL/GenBank/DDBJ whole genome shotgun (WGS) entry which is preliminary data.</text>
</comment>